<evidence type="ECO:0000313" key="2">
    <source>
        <dbReference type="Proteomes" id="UP001147830"/>
    </source>
</evidence>
<gene>
    <name evidence="1" type="ORF">NYR02_16700</name>
</gene>
<reference evidence="1" key="1">
    <citation type="journal article" date="2022" name="Front. Microbiol.">
        <title>Genome-based taxonomic rearrangement of Oceanobacter-related bacteria including the description of Thalassolituus hydrocarbonoclasticus sp. nov. and Thalassolituus pacificus sp. nov. and emended description of the genus Thalassolituus.</title>
        <authorList>
            <person name="Dong C."/>
            <person name="Wei L."/>
            <person name="Wang J."/>
            <person name="Lai Q."/>
            <person name="Huang Z."/>
            <person name="Shao Z."/>
        </authorList>
    </citation>
    <scope>NUCLEOTIDE SEQUENCE</scope>
    <source>
        <strain evidence="1">59MF3M-4</strain>
    </source>
</reference>
<accession>A0A9X3AJ13</accession>
<name>A0A9X3AJ13_9GAMM</name>
<dbReference type="PANTHER" id="PTHR42999">
    <property type="entry name" value="ANTIBIOTIC RESISTANCE PROTEIN MCBG"/>
    <property type="match status" value="1"/>
</dbReference>
<sequence>MTSLTSASQYFEEHFTKFDITDSQINNTEFEECEFSDCDLSHSVFKGCKFINCRFSRCNLSLIKIPQSRFAETTFRECKMVGIDWTRAQWSSYQFHPELKFYQCILNDSSFLGLNLHEVVMEECKAHDVDLRETQLNNARLTYCDFTHSLFGRTNLSGADLSESVNFNIDVLDNNLSKATFSRYEALNLLESLGINLVD</sequence>
<dbReference type="Pfam" id="PF13599">
    <property type="entry name" value="Pentapeptide_4"/>
    <property type="match status" value="2"/>
</dbReference>
<dbReference type="SUPFAM" id="SSF141571">
    <property type="entry name" value="Pentapeptide repeat-like"/>
    <property type="match status" value="1"/>
</dbReference>
<dbReference type="RefSeq" id="WP_260977491.1">
    <property type="nucleotide sequence ID" value="NZ_JAOANI010000028.1"/>
</dbReference>
<reference evidence="1" key="2">
    <citation type="submission" date="2022-08" db="EMBL/GenBank/DDBJ databases">
        <authorList>
            <person name="Dong C."/>
        </authorList>
    </citation>
    <scope>NUCLEOTIDE SEQUENCE</scope>
    <source>
        <strain evidence="1">59MF3M-4</strain>
    </source>
</reference>
<dbReference type="EMBL" id="JAOANI010000028">
    <property type="protein sequence ID" value="MCT7360662.1"/>
    <property type="molecule type" value="Genomic_DNA"/>
</dbReference>
<organism evidence="1 2">
    <name type="scientific">Thalassolituus pacificus</name>
    <dbReference type="NCBI Taxonomy" id="2975440"/>
    <lineage>
        <taxon>Bacteria</taxon>
        <taxon>Pseudomonadati</taxon>
        <taxon>Pseudomonadota</taxon>
        <taxon>Gammaproteobacteria</taxon>
        <taxon>Oceanospirillales</taxon>
        <taxon>Oceanospirillaceae</taxon>
        <taxon>Thalassolituus</taxon>
    </lineage>
</organism>
<protein>
    <submittedName>
        <fullName evidence="1">Pentapeptide repeat-containing protein</fullName>
    </submittedName>
</protein>
<dbReference type="AlphaFoldDB" id="A0A9X3AJ13"/>
<dbReference type="InterPro" id="IPR052949">
    <property type="entry name" value="PA_immunity-related"/>
</dbReference>
<dbReference type="Proteomes" id="UP001147830">
    <property type="component" value="Unassembled WGS sequence"/>
</dbReference>
<dbReference type="PANTHER" id="PTHR42999:SF1">
    <property type="entry name" value="PENTAPEPTIDE REPEAT-CONTAINING PROTEIN"/>
    <property type="match status" value="1"/>
</dbReference>
<evidence type="ECO:0000313" key="1">
    <source>
        <dbReference type="EMBL" id="MCT7360662.1"/>
    </source>
</evidence>
<comment type="caution">
    <text evidence="1">The sequence shown here is derived from an EMBL/GenBank/DDBJ whole genome shotgun (WGS) entry which is preliminary data.</text>
</comment>
<keyword evidence="2" id="KW-1185">Reference proteome</keyword>
<dbReference type="Gene3D" id="2.160.20.80">
    <property type="entry name" value="E3 ubiquitin-protein ligase SopA"/>
    <property type="match status" value="1"/>
</dbReference>
<proteinExistence type="predicted"/>
<dbReference type="InterPro" id="IPR001646">
    <property type="entry name" value="5peptide_repeat"/>
</dbReference>